<evidence type="ECO:0000313" key="2">
    <source>
        <dbReference type="Proteomes" id="UP000828390"/>
    </source>
</evidence>
<name>A0A9D3Y9Z0_DREPO</name>
<dbReference type="EMBL" id="JAIWYP010000016">
    <property type="protein sequence ID" value="KAH3694504.1"/>
    <property type="molecule type" value="Genomic_DNA"/>
</dbReference>
<organism evidence="1 2">
    <name type="scientific">Dreissena polymorpha</name>
    <name type="common">Zebra mussel</name>
    <name type="synonym">Mytilus polymorpha</name>
    <dbReference type="NCBI Taxonomy" id="45954"/>
    <lineage>
        <taxon>Eukaryota</taxon>
        <taxon>Metazoa</taxon>
        <taxon>Spiralia</taxon>
        <taxon>Lophotrochozoa</taxon>
        <taxon>Mollusca</taxon>
        <taxon>Bivalvia</taxon>
        <taxon>Autobranchia</taxon>
        <taxon>Heteroconchia</taxon>
        <taxon>Euheterodonta</taxon>
        <taxon>Imparidentia</taxon>
        <taxon>Neoheterodontei</taxon>
        <taxon>Myida</taxon>
        <taxon>Dreissenoidea</taxon>
        <taxon>Dreissenidae</taxon>
        <taxon>Dreissena</taxon>
    </lineage>
</organism>
<accession>A0A9D3Y9Z0</accession>
<keyword evidence="2" id="KW-1185">Reference proteome</keyword>
<dbReference type="Proteomes" id="UP000828390">
    <property type="component" value="Unassembled WGS sequence"/>
</dbReference>
<sequence>MITAGRISLIDLMYAASGNEQLNSFVPRTEYLNMITPKQLNALTSGREYVHIDDIRGEHVNTAAPGSDHVRKVALTDEQVNTVAPGSEHVRKVVLRCGQVNTVVP</sequence>
<gene>
    <name evidence="1" type="ORF">DPMN_081944</name>
</gene>
<comment type="caution">
    <text evidence="1">The sequence shown here is derived from an EMBL/GenBank/DDBJ whole genome shotgun (WGS) entry which is preliminary data.</text>
</comment>
<proteinExistence type="predicted"/>
<evidence type="ECO:0000313" key="1">
    <source>
        <dbReference type="EMBL" id="KAH3694504.1"/>
    </source>
</evidence>
<dbReference type="AlphaFoldDB" id="A0A9D3Y9Z0"/>
<protein>
    <submittedName>
        <fullName evidence="1">Uncharacterized protein</fullName>
    </submittedName>
</protein>
<reference evidence="1" key="2">
    <citation type="submission" date="2020-11" db="EMBL/GenBank/DDBJ databases">
        <authorList>
            <person name="McCartney M.A."/>
            <person name="Auch B."/>
            <person name="Kono T."/>
            <person name="Mallez S."/>
            <person name="Becker A."/>
            <person name="Gohl D.M."/>
            <person name="Silverstein K.A.T."/>
            <person name="Koren S."/>
            <person name="Bechman K.B."/>
            <person name="Herman A."/>
            <person name="Abrahante J.E."/>
            <person name="Garbe J."/>
        </authorList>
    </citation>
    <scope>NUCLEOTIDE SEQUENCE</scope>
    <source>
        <strain evidence="1">Duluth1</strain>
        <tissue evidence="1">Whole animal</tissue>
    </source>
</reference>
<reference evidence="1" key="1">
    <citation type="journal article" date="2019" name="bioRxiv">
        <title>The Genome of the Zebra Mussel, Dreissena polymorpha: A Resource for Invasive Species Research.</title>
        <authorList>
            <person name="McCartney M.A."/>
            <person name="Auch B."/>
            <person name="Kono T."/>
            <person name="Mallez S."/>
            <person name="Zhang Y."/>
            <person name="Obille A."/>
            <person name="Becker A."/>
            <person name="Abrahante J.E."/>
            <person name="Garbe J."/>
            <person name="Badalamenti J.P."/>
            <person name="Herman A."/>
            <person name="Mangelson H."/>
            <person name="Liachko I."/>
            <person name="Sullivan S."/>
            <person name="Sone E.D."/>
            <person name="Koren S."/>
            <person name="Silverstein K.A.T."/>
            <person name="Beckman K.B."/>
            <person name="Gohl D.M."/>
        </authorList>
    </citation>
    <scope>NUCLEOTIDE SEQUENCE</scope>
    <source>
        <strain evidence="1">Duluth1</strain>
        <tissue evidence="1">Whole animal</tissue>
    </source>
</reference>